<dbReference type="PANTHER" id="PTHR33990:SF1">
    <property type="entry name" value="PROTEIN YJDN"/>
    <property type="match status" value="1"/>
</dbReference>
<dbReference type="CDD" id="cd06588">
    <property type="entry name" value="PhnB_like"/>
    <property type="match status" value="1"/>
</dbReference>
<dbReference type="PANTHER" id="PTHR33990">
    <property type="entry name" value="PROTEIN YJDN-RELATED"/>
    <property type="match status" value="1"/>
</dbReference>
<protein>
    <submittedName>
        <fullName evidence="2">VOC family protein</fullName>
    </submittedName>
</protein>
<dbReference type="SUPFAM" id="SSF54593">
    <property type="entry name" value="Glyoxalase/Bleomycin resistance protein/Dihydroxybiphenyl dioxygenase"/>
    <property type="match status" value="1"/>
</dbReference>
<dbReference type="Pfam" id="PF06983">
    <property type="entry name" value="3-dmu-9_3-mt"/>
    <property type="match status" value="1"/>
</dbReference>
<comment type="caution">
    <text evidence="2">The sequence shown here is derived from an EMBL/GenBank/DDBJ whole genome shotgun (WGS) entry which is preliminary data.</text>
</comment>
<organism evidence="2 3">
    <name type="scientific">Carboxylicivirga mesophila</name>
    <dbReference type="NCBI Taxonomy" id="1166478"/>
    <lineage>
        <taxon>Bacteria</taxon>
        <taxon>Pseudomonadati</taxon>
        <taxon>Bacteroidota</taxon>
        <taxon>Bacteroidia</taxon>
        <taxon>Marinilabiliales</taxon>
        <taxon>Marinilabiliaceae</taxon>
        <taxon>Carboxylicivirga</taxon>
    </lineage>
</organism>
<evidence type="ECO:0000313" key="3">
    <source>
        <dbReference type="Proteomes" id="UP000721861"/>
    </source>
</evidence>
<dbReference type="Proteomes" id="UP000721861">
    <property type="component" value="Unassembled WGS sequence"/>
</dbReference>
<reference evidence="2 3" key="1">
    <citation type="journal article" date="2014" name="Int. J. Syst. Evol. Microbiol.">
        <title>Carboxylicivirga gen. nov. in the family Marinilabiliaceae with two novel species, Carboxylicivirga mesophila sp. nov. and Carboxylicivirga taeanensis sp. nov., and reclassification of Cytophaga fermentans as Saccharicrinis fermentans gen. nov., comb. nov.</title>
        <authorList>
            <person name="Yang S.H."/>
            <person name="Seo H.S."/>
            <person name="Woo J.H."/>
            <person name="Oh H.M."/>
            <person name="Jang H."/>
            <person name="Lee J.H."/>
            <person name="Kim S.J."/>
            <person name="Kwon K.K."/>
        </authorList>
    </citation>
    <scope>NUCLEOTIDE SEQUENCE [LARGE SCALE GENOMIC DNA]</scope>
    <source>
        <strain evidence="2 3">JCM 18290</strain>
    </source>
</reference>
<sequence>MATINPYVNFNGSCEDAFNFYRNVFGGDFEYVGRYKDMPSEKPISEADANKIMHISLRISKETVLMGSDTHEAFGQPCVPGTNISISVNTDSEKEAENIFNSLSADGQIIMPLGKTFWGSYFGMFTDKFGINWMVSYDYEQEA</sequence>
<keyword evidence="3" id="KW-1185">Reference proteome</keyword>
<name>A0ABS5K8J2_9BACT</name>
<dbReference type="InterPro" id="IPR028973">
    <property type="entry name" value="PhnB-like"/>
</dbReference>
<feature type="domain" description="PhnB-like" evidence="1">
    <location>
        <begin position="4"/>
        <end position="135"/>
    </location>
</feature>
<evidence type="ECO:0000313" key="2">
    <source>
        <dbReference type="EMBL" id="MBS2211329.1"/>
    </source>
</evidence>
<proteinExistence type="predicted"/>
<dbReference type="Gene3D" id="3.10.180.10">
    <property type="entry name" value="2,3-Dihydroxybiphenyl 1,2-Dioxygenase, domain 1"/>
    <property type="match status" value="1"/>
</dbReference>
<gene>
    <name evidence="2" type="ORF">KEM09_07955</name>
</gene>
<evidence type="ECO:0000259" key="1">
    <source>
        <dbReference type="Pfam" id="PF06983"/>
    </source>
</evidence>
<dbReference type="RefSeq" id="WP_212227421.1">
    <property type="nucleotide sequence ID" value="NZ_JAGUCN010000007.1"/>
</dbReference>
<dbReference type="EMBL" id="JAGUCN010000007">
    <property type="protein sequence ID" value="MBS2211329.1"/>
    <property type="molecule type" value="Genomic_DNA"/>
</dbReference>
<accession>A0ABS5K8J2</accession>
<dbReference type="InterPro" id="IPR029068">
    <property type="entry name" value="Glyas_Bleomycin-R_OHBP_Dase"/>
</dbReference>